<dbReference type="Proteomes" id="UP000599109">
    <property type="component" value="Unassembled WGS sequence"/>
</dbReference>
<comment type="caution">
    <text evidence="1">The sequence shown here is derived from an EMBL/GenBank/DDBJ whole genome shotgun (WGS) entry which is preliminary data.</text>
</comment>
<dbReference type="AlphaFoldDB" id="A0A937CRZ0"/>
<evidence type="ECO:0000313" key="2">
    <source>
        <dbReference type="Proteomes" id="UP000599109"/>
    </source>
</evidence>
<reference evidence="1 2" key="1">
    <citation type="journal article" date="2017" name="Int. J. Syst. Evol. Microbiol.">
        <title>Ramlibacter monticola sp. nov., isolated from forest soil.</title>
        <authorList>
            <person name="Chaudhary D.K."/>
            <person name="Kim J."/>
        </authorList>
    </citation>
    <scope>NUCLEOTIDE SEQUENCE [LARGE SCALE GENOMIC DNA]</scope>
    <source>
        <strain evidence="1 2">KACC 19175</strain>
    </source>
</reference>
<protein>
    <submittedName>
        <fullName evidence="1">Uncharacterized protein</fullName>
    </submittedName>
</protein>
<dbReference type="SUPFAM" id="SSF54060">
    <property type="entry name" value="His-Me finger endonucleases"/>
    <property type="match status" value="1"/>
</dbReference>
<proteinExistence type="predicted"/>
<keyword evidence="2" id="KW-1185">Reference proteome</keyword>
<dbReference type="EMBL" id="JAEQNE010000001">
    <property type="protein sequence ID" value="MBL0390556.1"/>
    <property type="molecule type" value="Genomic_DNA"/>
</dbReference>
<dbReference type="InterPro" id="IPR044925">
    <property type="entry name" value="His-Me_finger_sf"/>
</dbReference>
<evidence type="ECO:0000313" key="1">
    <source>
        <dbReference type="EMBL" id="MBL0390556.1"/>
    </source>
</evidence>
<sequence length="171" mass="18977">MRTIAEWRQWLAGRASRDDGCLVWKLCKRSGVPQANWINPQSGKKETINVRRMVFEAREGRPAHKNACVVCKHGNGGCVEPSHLIEVTRGEMARGRKLSAAARARMTAAARTRKNIKLTQEQVRAIRYSSEPSHVVAERFGVSKSHVCGIRSNKWCREAGDPFAGLGARAA</sequence>
<gene>
    <name evidence="1" type="ORF">JJ685_05310</name>
</gene>
<dbReference type="RefSeq" id="WP_201673150.1">
    <property type="nucleotide sequence ID" value="NZ_JAEQNE010000001.1"/>
</dbReference>
<organism evidence="1 2">
    <name type="scientific">Ramlibacter monticola</name>
    <dbReference type="NCBI Taxonomy" id="1926872"/>
    <lineage>
        <taxon>Bacteria</taxon>
        <taxon>Pseudomonadati</taxon>
        <taxon>Pseudomonadota</taxon>
        <taxon>Betaproteobacteria</taxon>
        <taxon>Burkholderiales</taxon>
        <taxon>Comamonadaceae</taxon>
        <taxon>Ramlibacter</taxon>
    </lineage>
</organism>
<name>A0A937CRZ0_9BURK</name>
<accession>A0A937CRZ0</accession>